<feature type="region of interest" description="Disordered" evidence="1">
    <location>
        <begin position="1"/>
        <end position="62"/>
    </location>
</feature>
<name>A0A426ZPH8_ENSVE</name>
<proteinExistence type="predicted"/>
<evidence type="ECO:0000256" key="1">
    <source>
        <dbReference type="SAM" id="MobiDB-lite"/>
    </source>
</evidence>
<protein>
    <submittedName>
        <fullName evidence="2">Uncharacterized protein</fullName>
    </submittedName>
</protein>
<dbReference type="AlphaFoldDB" id="A0A426ZPH8"/>
<comment type="caution">
    <text evidence="2">The sequence shown here is derived from an EMBL/GenBank/DDBJ whole genome shotgun (WGS) entry which is preliminary data.</text>
</comment>
<sequence length="101" mass="10804">MRQGSPTRAARPQGAAAHGQGYRLQGRLLVGTTASSGSARRGGAYGNGTGPQERPLEGRGCRLHRSDDNGLLEWRDGSMEVIAELTISWREITMLGDAVKI</sequence>
<dbReference type="Proteomes" id="UP000287651">
    <property type="component" value="Unassembled WGS sequence"/>
</dbReference>
<accession>A0A426ZPH8</accession>
<dbReference type="EMBL" id="AMZH03005643">
    <property type="protein sequence ID" value="RRT65897.1"/>
    <property type="molecule type" value="Genomic_DNA"/>
</dbReference>
<gene>
    <name evidence="2" type="ORF">B296_00018297</name>
</gene>
<evidence type="ECO:0000313" key="2">
    <source>
        <dbReference type="EMBL" id="RRT65897.1"/>
    </source>
</evidence>
<feature type="compositionally biased region" description="Low complexity" evidence="1">
    <location>
        <begin position="31"/>
        <end position="42"/>
    </location>
</feature>
<reference evidence="2 3" key="1">
    <citation type="journal article" date="2014" name="Agronomy (Basel)">
        <title>A Draft Genome Sequence for Ensete ventricosum, the Drought-Tolerant Tree Against Hunger.</title>
        <authorList>
            <person name="Harrison J."/>
            <person name="Moore K.A."/>
            <person name="Paszkiewicz K."/>
            <person name="Jones T."/>
            <person name="Grant M."/>
            <person name="Ambacheew D."/>
            <person name="Muzemil S."/>
            <person name="Studholme D.J."/>
        </authorList>
    </citation>
    <scope>NUCLEOTIDE SEQUENCE [LARGE SCALE GENOMIC DNA]</scope>
</reference>
<organism evidence="2 3">
    <name type="scientific">Ensete ventricosum</name>
    <name type="common">Abyssinian banana</name>
    <name type="synonym">Musa ensete</name>
    <dbReference type="NCBI Taxonomy" id="4639"/>
    <lineage>
        <taxon>Eukaryota</taxon>
        <taxon>Viridiplantae</taxon>
        <taxon>Streptophyta</taxon>
        <taxon>Embryophyta</taxon>
        <taxon>Tracheophyta</taxon>
        <taxon>Spermatophyta</taxon>
        <taxon>Magnoliopsida</taxon>
        <taxon>Liliopsida</taxon>
        <taxon>Zingiberales</taxon>
        <taxon>Musaceae</taxon>
        <taxon>Ensete</taxon>
    </lineage>
</organism>
<evidence type="ECO:0000313" key="3">
    <source>
        <dbReference type="Proteomes" id="UP000287651"/>
    </source>
</evidence>